<dbReference type="EMBL" id="JNVM01000021">
    <property type="protein sequence ID" value="KEQ23495.1"/>
    <property type="molecule type" value="Genomic_DNA"/>
</dbReference>
<comment type="caution">
    <text evidence="2">The sequence shown here is derived from an EMBL/GenBank/DDBJ whole genome shotgun (WGS) entry which is preliminary data.</text>
</comment>
<dbReference type="RefSeq" id="WP_036687923.1">
    <property type="nucleotide sequence ID" value="NZ_JNVM01000021.1"/>
</dbReference>
<name>A0A081NYH2_9BACL</name>
<dbReference type="OrthoDB" id="9801593at2"/>
<reference evidence="2 3" key="1">
    <citation type="submission" date="2014-06" db="EMBL/GenBank/DDBJ databases">
        <title>Draft genome sequence of Paenibacillus sp. MSt1.</title>
        <authorList>
            <person name="Aw Y.K."/>
            <person name="Ong K.S."/>
            <person name="Gan H.M."/>
            <person name="Lee S.M."/>
        </authorList>
    </citation>
    <scope>NUCLEOTIDE SEQUENCE [LARGE SCALE GENOMIC DNA]</scope>
    <source>
        <strain evidence="2 3">MSt1</strain>
    </source>
</reference>
<gene>
    <name evidence="2" type="ORF">ET33_15265</name>
</gene>
<dbReference type="InterPro" id="IPR029479">
    <property type="entry name" value="Nitroreductase"/>
</dbReference>
<protein>
    <recommendedName>
        <fullName evidence="1">Nitroreductase domain-containing protein</fullName>
    </recommendedName>
</protein>
<dbReference type="SUPFAM" id="SSF69572">
    <property type="entry name" value="Activating enzymes of the ubiquitin-like proteins"/>
    <property type="match status" value="1"/>
</dbReference>
<dbReference type="Gene3D" id="3.40.50.720">
    <property type="entry name" value="NAD(P)-binding Rossmann-like Domain"/>
    <property type="match status" value="1"/>
</dbReference>
<accession>A0A081NYH2</accession>
<dbReference type="GO" id="GO:0008641">
    <property type="term" value="F:ubiquitin-like modifier activating enzyme activity"/>
    <property type="evidence" value="ECO:0007669"/>
    <property type="project" value="InterPro"/>
</dbReference>
<dbReference type="PANTHER" id="PTHR43745">
    <property type="entry name" value="NITROREDUCTASE MJ1384-RELATED"/>
    <property type="match status" value="1"/>
</dbReference>
<keyword evidence="3" id="KW-1185">Reference proteome</keyword>
<dbReference type="Gene3D" id="3.40.109.10">
    <property type="entry name" value="NADH Oxidase"/>
    <property type="match status" value="1"/>
</dbReference>
<evidence type="ECO:0000259" key="1">
    <source>
        <dbReference type="Pfam" id="PF00881"/>
    </source>
</evidence>
<proteinExistence type="predicted"/>
<dbReference type="AlphaFoldDB" id="A0A081NYH2"/>
<dbReference type="Proteomes" id="UP000028123">
    <property type="component" value="Unassembled WGS sequence"/>
</dbReference>
<dbReference type="PANTHER" id="PTHR43745:SF2">
    <property type="entry name" value="NITROREDUCTASE MJ1384-RELATED"/>
    <property type="match status" value="1"/>
</dbReference>
<dbReference type="NCBIfam" id="TIGR03605">
    <property type="entry name" value="antibiot_sagB"/>
    <property type="match status" value="1"/>
</dbReference>
<organism evidence="2 3">
    <name type="scientific">Paenibacillus tyrfis</name>
    <dbReference type="NCBI Taxonomy" id="1501230"/>
    <lineage>
        <taxon>Bacteria</taxon>
        <taxon>Bacillati</taxon>
        <taxon>Bacillota</taxon>
        <taxon>Bacilli</taxon>
        <taxon>Bacillales</taxon>
        <taxon>Paenibacillaceae</taxon>
        <taxon>Paenibacillus</taxon>
    </lineage>
</organism>
<dbReference type="GO" id="GO:0016491">
    <property type="term" value="F:oxidoreductase activity"/>
    <property type="evidence" value="ECO:0007669"/>
    <property type="project" value="InterPro"/>
</dbReference>
<dbReference type="InterPro" id="IPR052544">
    <property type="entry name" value="Bacteriocin_Proc_Enz"/>
</dbReference>
<sequence length="572" mass="64283">MITAHKIDAVHMANAIRNDMQFRVPVYPRFLQEVAMLPLSGQKFLFEGTEERQVLGGKSTGTLLPILLPLLDGTRTLDDLQNALPACSKDILYQTVVFLYARGLLEDAAADHAIDTSRYDKETLDYFRRHVDTTRVNRSGAEAIYRLSQAKLEIFAPSPWGGLLEQELRQIGLTDVRVRLPEEAVPLKGEASLMVVFNDGSFQPERLRELDQFCAEHRIRWLLSEVSGEKGELFYFERGETPCYCCVEKVHPRMHRTIRQESDMTEFWVCVTLQEIIYCLSRINSLFSGQYVYELDFRNWEACQLRLPFVPGCRCRPIDRFICEEVPLAVVYEHSVAFPSHNLTTPKSHQIHYRVSNTELIRSFKRVTNFPTIDLPPYRELPKPEKRTLPSLANGQASSTLSPPVTLPQLALLALYGAGIKSQENGQVNRWSATGGNLGSVELYLIVRRVEGAGAGIYFYESEKHLLACIEVLSGEQAEALIREAVETATVNAPAVLLVAASNVGKVSVKYNSFSYRIACLDAGVALAQMSVTANGLDLPNEVITRWDDYVLADRLRLMPKSETVSGALAIY</sequence>
<dbReference type="InterPro" id="IPR000415">
    <property type="entry name" value="Nitroreductase-like"/>
</dbReference>
<dbReference type="InterPro" id="IPR020051">
    <property type="entry name" value="SagB-type_dehydrogenase"/>
</dbReference>
<dbReference type="eggNOG" id="COG0778">
    <property type="taxonomic scope" value="Bacteria"/>
</dbReference>
<dbReference type="InterPro" id="IPR035985">
    <property type="entry name" value="Ubiquitin-activating_enz"/>
</dbReference>
<evidence type="ECO:0000313" key="2">
    <source>
        <dbReference type="EMBL" id="KEQ23495.1"/>
    </source>
</evidence>
<feature type="domain" description="Nitroreductase" evidence="1">
    <location>
        <begin position="426"/>
        <end position="569"/>
    </location>
</feature>
<evidence type="ECO:0000313" key="3">
    <source>
        <dbReference type="Proteomes" id="UP000028123"/>
    </source>
</evidence>
<dbReference type="Pfam" id="PF00881">
    <property type="entry name" value="Nitroreductase"/>
    <property type="match status" value="1"/>
</dbReference>